<accession>A0A495BGC5</accession>
<dbReference type="GO" id="GO:0006096">
    <property type="term" value="P:glycolytic process"/>
    <property type="evidence" value="ECO:0007669"/>
    <property type="project" value="UniProtKB-UniRule"/>
</dbReference>
<dbReference type="PANTHER" id="PTHR47690">
    <property type="entry name" value="GLUCOKINASE"/>
    <property type="match status" value="1"/>
</dbReference>
<dbReference type="Gene3D" id="3.30.420.40">
    <property type="match status" value="1"/>
</dbReference>
<comment type="similarity">
    <text evidence="3 4">Belongs to the bacterial glucokinase family.</text>
</comment>
<dbReference type="AlphaFoldDB" id="A0A495BGC5"/>
<dbReference type="InterPro" id="IPR043129">
    <property type="entry name" value="ATPase_NBD"/>
</dbReference>
<comment type="subcellular location">
    <subcellularLocation>
        <location evidence="3">Cytoplasm</location>
    </subcellularLocation>
</comment>
<proteinExistence type="inferred from homology"/>
<dbReference type="Gene3D" id="3.40.367.20">
    <property type="match status" value="1"/>
</dbReference>
<evidence type="ECO:0000256" key="4">
    <source>
        <dbReference type="RuleBase" id="RU004046"/>
    </source>
</evidence>
<dbReference type="Pfam" id="PF02685">
    <property type="entry name" value="Glucokinase"/>
    <property type="match status" value="1"/>
</dbReference>
<dbReference type="NCBIfam" id="NF001416">
    <property type="entry name" value="PRK00292.1-3"/>
    <property type="match status" value="1"/>
</dbReference>
<dbReference type="Proteomes" id="UP000279384">
    <property type="component" value="Unassembled WGS sequence"/>
</dbReference>
<sequence length="328" mass="34473">MSTGQPNPFPRLLADIGGTNARFALETAPGVLEDIDVLPCKDYPTLVDAIRSYLERAATRAVHHAAIGIANPVTGDYVQMTNHHWAFSIEATRRELGFATLLLLNDFTALAMSLPFLPPHELVQVGGGEPRHGAKALIGAGTGLGVSGLLPHGGGWVAIAGEGGHVAFAPGNEEEVALWRYAQRRFGEHVSAERFLSGPGLELIHDALAEAAGEAAGQLPAAAISERGLSGTCPRCAQTLALFCGMLGNAAANLAVTLGAVGGVYIGGGIVPRFGELFAQSPFRARFEAKGRFRDYTRALPVYVIHSAYPALTGVQAALREHLGERDA</sequence>
<dbReference type="RefSeq" id="WP_120810279.1">
    <property type="nucleotide sequence ID" value="NZ_RBID01000013.1"/>
</dbReference>
<dbReference type="EC" id="2.7.1.2" evidence="3"/>
<protein>
    <recommendedName>
        <fullName evidence="3">Glucokinase</fullName>
        <ecNumber evidence="3">2.7.1.2</ecNumber>
    </recommendedName>
    <alternativeName>
        <fullName evidence="3">Glucose kinase</fullName>
    </alternativeName>
</protein>
<gene>
    <name evidence="3" type="primary">glk</name>
    <name evidence="5" type="ORF">C8E02_1506</name>
</gene>
<evidence type="ECO:0000256" key="2">
    <source>
        <dbReference type="ARBA" id="ARBA00022777"/>
    </source>
</evidence>
<dbReference type="CDD" id="cd24008">
    <property type="entry name" value="ASKHA_NBD_GLK"/>
    <property type="match status" value="1"/>
</dbReference>
<organism evidence="5 6">
    <name type="scientific">Vogesella indigofera</name>
    <name type="common">Pseudomonas indigofera</name>
    <dbReference type="NCBI Taxonomy" id="45465"/>
    <lineage>
        <taxon>Bacteria</taxon>
        <taxon>Pseudomonadati</taxon>
        <taxon>Pseudomonadota</taxon>
        <taxon>Betaproteobacteria</taxon>
        <taxon>Neisseriales</taxon>
        <taxon>Chromobacteriaceae</taxon>
        <taxon>Vogesella</taxon>
    </lineage>
</organism>
<feature type="binding site" evidence="3">
    <location>
        <begin position="14"/>
        <end position="19"/>
    </location>
    <ligand>
        <name>ATP</name>
        <dbReference type="ChEBI" id="CHEBI:30616"/>
    </ligand>
</feature>
<evidence type="ECO:0000313" key="6">
    <source>
        <dbReference type="Proteomes" id="UP000279384"/>
    </source>
</evidence>
<dbReference type="InterPro" id="IPR003836">
    <property type="entry name" value="Glucokinase"/>
</dbReference>
<dbReference type="GO" id="GO:0004340">
    <property type="term" value="F:glucokinase activity"/>
    <property type="evidence" value="ECO:0007669"/>
    <property type="project" value="UniProtKB-UniRule"/>
</dbReference>
<dbReference type="SUPFAM" id="SSF53067">
    <property type="entry name" value="Actin-like ATPase domain"/>
    <property type="match status" value="1"/>
</dbReference>
<evidence type="ECO:0000256" key="3">
    <source>
        <dbReference type="HAMAP-Rule" id="MF_00524"/>
    </source>
</evidence>
<keyword evidence="1 3" id="KW-0808">Transferase</keyword>
<evidence type="ECO:0000256" key="1">
    <source>
        <dbReference type="ARBA" id="ARBA00022679"/>
    </source>
</evidence>
<dbReference type="GO" id="GO:0005536">
    <property type="term" value="F:D-glucose binding"/>
    <property type="evidence" value="ECO:0007669"/>
    <property type="project" value="InterPro"/>
</dbReference>
<keyword evidence="2 3" id="KW-0418">Kinase</keyword>
<dbReference type="GO" id="GO:0005829">
    <property type="term" value="C:cytosol"/>
    <property type="evidence" value="ECO:0007669"/>
    <property type="project" value="TreeGrafter"/>
</dbReference>
<dbReference type="PANTHER" id="PTHR47690:SF1">
    <property type="entry name" value="GLUCOKINASE"/>
    <property type="match status" value="1"/>
</dbReference>
<comment type="catalytic activity">
    <reaction evidence="3">
        <text>D-glucose + ATP = D-glucose 6-phosphate + ADP + H(+)</text>
        <dbReference type="Rhea" id="RHEA:17825"/>
        <dbReference type="ChEBI" id="CHEBI:4167"/>
        <dbReference type="ChEBI" id="CHEBI:15378"/>
        <dbReference type="ChEBI" id="CHEBI:30616"/>
        <dbReference type="ChEBI" id="CHEBI:61548"/>
        <dbReference type="ChEBI" id="CHEBI:456216"/>
        <dbReference type="EC" id="2.7.1.2"/>
    </reaction>
</comment>
<dbReference type="GO" id="GO:0005524">
    <property type="term" value="F:ATP binding"/>
    <property type="evidence" value="ECO:0007669"/>
    <property type="project" value="UniProtKB-UniRule"/>
</dbReference>
<dbReference type="HAMAP" id="MF_00524">
    <property type="entry name" value="Glucokinase"/>
    <property type="match status" value="1"/>
</dbReference>
<evidence type="ECO:0000313" key="5">
    <source>
        <dbReference type="EMBL" id="RKQ60162.1"/>
    </source>
</evidence>
<reference evidence="5 6" key="1">
    <citation type="submission" date="2018-10" db="EMBL/GenBank/DDBJ databases">
        <title>Genomic Encyclopedia of Type Strains, Phase IV (KMG-IV): sequencing the most valuable type-strain genomes for metagenomic binning, comparative biology and taxonomic classification.</title>
        <authorList>
            <person name="Goeker M."/>
        </authorList>
    </citation>
    <scope>NUCLEOTIDE SEQUENCE [LARGE SCALE GENOMIC DNA]</scope>
    <source>
        <strain evidence="5 6">DSM 3303</strain>
    </source>
</reference>
<dbReference type="NCBIfam" id="TIGR00749">
    <property type="entry name" value="glk"/>
    <property type="match status" value="1"/>
</dbReference>
<dbReference type="EMBL" id="RBID01000013">
    <property type="protein sequence ID" value="RKQ60162.1"/>
    <property type="molecule type" value="Genomic_DNA"/>
</dbReference>
<keyword evidence="3" id="KW-0324">Glycolysis</keyword>
<keyword evidence="3" id="KW-0547">Nucleotide-binding</keyword>
<keyword evidence="3" id="KW-0963">Cytoplasm</keyword>
<dbReference type="InterPro" id="IPR050201">
    <property type="entry name" value="Bacterial_glucokinase"/>
</dbReference>
<name>A0A495BGC5_VOGIN</name>
<comment type="caution">
    <text evidence="5">The sequence shown here is derived from an EMBL/GenBank/DDBJ whole genome shotgun (WGS) entry which is preliminary data.</text>
</comment>
<keyword evidence="3" id="KW-0067">ATP-binding</keyword>